<evidence type="ECO:0000256" key="2">
    <source>
        <dbReference type="ARBA" id="ARBA00006763"/>
    </source>
</evidence>
<evidence type="ECO:0000256" key="1">
    <source>
        <dbReference type="ARBA" id="ARBA00000274"/>
    </source>
</evidence>
<dbReference type="InterPro" id="IPR005269">
    <property type="entry name" value="LOG"/>
</dbReference>
<reference evidence="4" key="1">
    <citation type="submission" date="2022-12" db="EMBL/GenBank/DDBJ databases">
        <title>Phocaeicola acetigenes sp. nov., isolated feces from a healthy human.</title>
        <authorList>
            <person name="Do H."/>
            <person name="Ha Y.B."/>
            <person name="Kim J.-S."/>
            <person name="Suh M.K."/>
            <person name="Kim H.S."/>
            <person name="Lee J.-S."/>
        </authorList>
    </citation>
    <scope>NUCLEOTIDE SEQUENCE</scope>
    <source>
        <strain evidence="4">KGMB11183</strain>
    </source>
</reference>
<comment type="similarity">
    <text evidence="2 3">Belongs to the LOG family.</text>
</comment>
<evidence type="ECO:0000256" key="3">
    <source>
        <dbReference type="RuleBase" id="RU363015"/>
    </source>
</evidence>
<dbReference type="Proteomes" id="UP001141933">
    <property type="component" value="Unassembled WGS sequence"/>
</dbReference>
<keyword evidence="5" id="KW-1185">Reference proteome</keyword>
<evidence type="ECO:0000313" key="5">
    <source>
        <dbReference type="Proteomes" id="UP001141933"/>
    </source>
</evidence>
<keyword evidence="3" id="KW-0203">Cytokinin biosynthesis</keyword>
<gene>
    <name evidence="4" type="ORF">O6P32_06135</name>
</gene>
<sequence>MNKIAVFCSASDYIDSVYTEKAAQFGAWMGENRKWLVYGGSNRGLMETVARAAKEKGAMIMGVVPTKLEERGMVSDLLDVTFHTVNLSDRKDIMLQEADVMVALPGGVGTLDEIFHVMAGGTIGYHDKKIIFYNVNGFWDDILHFLKGLEEQRFAHHPLNNYMQVANTFEELIQLLA</sequence>
<dbReference type="SUPFAM" id="SSF102405">
    <property type="entry name" value="MCP/YpsA-like"/>
    <property type="match status" value="1"/>
</dbReference>
<comment type="caution">
    <text evidence="4">The sequence shown here is derived from an EMBL/GenBank/DDBJ whole genome shotgun (WGS) entry which is preliminary data.</text>
</comment>
<comment type="catalytic activity">
    <reaction evidence="1">
        <text>AMP + H2O = D-ribose 5-phosphate + adenine</text>
        <dbReference type="Rhea" id="RHEA:20129"/>
        <dbReference type="ChEBI" id="CHEBI:15377"/>
        <dbReference type="ChEBI" id="CHEBI:16708"/>
        <dbReference type="ChEBI" id="CHEBI:78346"/>
        <dbReference type="ChEBI" id="CHEBI:456215"/>
        <dbReference type="EC" id="3.2.2.4"/>
    </reaction>
</comment>
<dbReference type="PANTHER" id="PTHR31223">
    <property type="entry name" value="LOG FAMILY PROTEIN YJL055W"/>
    <property type="match status" value="1"/>
</dbReference>
<dbReference type="InterPro" id="IPR031100">
    <property type="entry name" value="LOG_fam"/>
</dbReference>
<evidence type="ECO:0000313" key="4">
    <source>
        <dbReference type="EMBL" id="MCZ8372288.1"/>
    </source>
</evidence>
<dbReference type="RefSeq" id="WP_178267345.1">
    <property type="nucleotide sequence ID" value="NZ_JAPZVM010000003.1"/>
</dbReference>
<proteinExistence type="inferred from homology"/>
<dbReference type="EC" id="3.2.2.n1" evidence="3"/>
<dbReference type="EMBL" id="JAPZVM010000003">
    <property type="protein sequence ID" value="MCZ8372288.1"/>
    <property type="molecule type" value="Genomic_DNA"/>
</dbReference>
<organism evidence="4 5">
    <name type="scientific">Phocaeicola acetigenes</name>
    <dbReference type="NCBI Taxonomy" id="3016083"/>
    <lineage>
        <taxon>Bacteria</taxon>
        <taxon>Pseudomonadati</taxon>
        <taxon>Bacteroidota</taxon>
        <taxon>Bacteroidia</taxon>
        <taxon>Bacteroidales</taxon>
        <taxon>Bacteroidaceae</taxon>
        <taxon>Phocaeicola</taxon>
    </lineage>
</organism>
<protein>
    <recommendedName>
        <fullName evidence="3">Cytokinin riboside 5'-monophosphate phosphoribohydrolase</fullName>
        <ecNumber evidence="3">3.2.2.n1</ecNumber>
    </recommendedName>
</protein>
<keyword evidence="3" id="KW-0378">Hydrolase</keyword>
<name>A0ABT4PGW6_9BACT</name>
<dbReference type="Gene3D" id="3.40.50.450">
    <property type="match status" value="1"/>
</dbReference>
<dbReference type="PANTHER" id="PTHR31223:SF70">
    <property type="entry name" value="LOG FAMILY PROTEIN YJL055W"/>
    <property type="match status" value="1"/>
</dbReference>
<accession>A0ABT4PGW6</accession>
<dbReference type="NCBIfam" id="TIGR00730">
    <property type="entry name" value="Rossman fold protein, TIGR00730 family"/>
    <property type="match status" value="1"/>
</dbReference>
<dbReference type="Pfam" id="PF03641">
    <property type="entry name" value="Lysine_decarbox"/>
    <property type="match status" value="1"/>
</dbReference>